<dbReference type="Proteomes" id="UP000504637">
    <property type="component" value="Unplaced"/>
</dbReference>
<reference evidence="3" key="2">
    <citation type="submission" date="2020-04" db="EMBL/GenBank/DDBJ databases">
        <authorList>
            <consortium name="NCBI Genome Project"/>
        </authorList>
    </citation>
    <scope>NUCLEOTIDE SEQUENCE</scope>
    <source>
        <strain evidence="3">CBS 342.82</strain>
    </source>
</reference>
<proteinExistence type="predicted"/>
<sequence>MSDLARFFAPREAFGVEWSCGILASPEEASRAATINSSRLGTGQNCESCIVICVATAPDAKQRPDETSSHIGIRDPDSCADPQYPIVFSTPGQVADMRTTTMLGNMLTRTKNVLLVLSVSMVLYAVFVIAQSSPVLI</sequence>
<dbReference type="RefSeq" id="XP_033460899.1">
    <property type="nucleotide sequence ID" value="XM_033603106.1"/>
</dbReference>
<dbReference type="GeneID" id="54360906"/>
<protein>
    <submittedName>
        <fullName evidence="3">Uncharacterized protein</fullName>
    </submittedName>
</protein>
<keyword evidence="2" id="KW-1185">Reference proteome</keyword>
<keyword evidence="1" id="KW-0812">Transmembrane</keyword>
<reference evidence="3" key="1">
    <citation type="submission" date="2020-01" db="EMBL/GenBank/DDBJ databases">
        <authorList>
            <consortium name="DOE Joint Genome Institute"/>
            <person name="Haridas S."/>
            <person name="Albert R."/>
            <person name="Binder M."/>
            <person name="Bloem J."/>
            <person name="Labutti K."/>
            <person name="Salamov A."/>
            <person name="Andreopoulos B."/>
            <person name="Baker S.E."/>
            <person name="Barry K."/>
            <person name="Bills G."/>
            <person name="Bluhm B.H."/>
            <person name="Cannon C."/>
            <person name="Castanera R."/>
            <person name="Culley D.E."/>
            <person name="Daum C."/>
            <person name="Ezra D."/>
            <person name="Gonzalez J.B."/>
            <person name="Henrissat B."/>
            <person name="Kuo A."/>
            <person name="Liang C."/>
            <person name="Lipzen A."/>
            <person name="Lutzoni F."/>
            <person name="Magnuson J."/>
            <person name="Mondo S."/>
            <person name="Nolan M."/>
            <person name="Ohm R."/>
            <person name="Pangilinan J."/>
            <person name="Park H.-J."/>
            <person name="Ramirez L."/>
            <person name="Alfaro M."/>
            <person name="Sun H."/>
            <person name="Tritt A."/>
            <person name="Yoshinaga Y."/>
            <person name="Zwiers L.-H."/>
            <person name="Turgeon B.G."/>
            <person name="Goodwin S.B."/>
            <person name="Spatafora J.W."/>
            <person name="Crous P.W."/>
            <person name="Grigoriev I.V."/>
        </authorList>
    </citation>
    <scope>NUCLEOTIDE SEQUENCE</scope>
    <source>
        <strain evidence="3">CBS 342.82</strain>
    </source>
</reference>
<evidence type="ECO:0000313" key="3">
    <source>
        <dbReference type="RefSeq" id="XP_033460899.1"/>
    </source>
</evidence>
<evidence type="ECO:0000256" key="1">
    <source>
        <dbReference type="SAM" id="Phobius"/>
    </source>
</evidence>
<accession>A0A6J3M7J3</accession>
<gene>
    <name evidence="3" type="ORF">K489DRAFT_370168</name>
</gene>
<name>A0A6J3M7J3_9PEZI</name>
<keyword evidence="1" id="KW-0472">Membrane</keyword>
<organism evidence="3">
    <name type="scientific">Dissoconium aciculare CBS 342.82</name>
    <dbReference type="NCBI Taxonomy" id="1314786"/>
    <lineage>
        <taxon>Eukaryota</taxon>
        <taxon>Fungi</taxon>
        <taxon>Dikarya</taxon>
        <taxon>Ascomycota</taxon>
        <taxon>Pezizomycotina</taxon>
        <taxon>Dothideomycetes</taxon>
        <taxon>Dothideomycetidae</taxon>
        <taxon>Mycosphaerellales</taxon>
        <taxon>Dissoconiaceae</taxon>
        <taxon>Dissoconium</taxon>
    </lineage>
</organism>
<dbReference type="AlphaFoldDB" id="A0A6J3M7J3"/>
<reference evidence="3" key="3">
    <citation type="submission" date="2025-08" db="UniProtKB">
        <authorList>
            <consortium name="RefSeq"/>
        </authorList>
    </citation>
    <scope>IDENTIFICATION</scope>
    <source>
        <strain evidence="3">CBS 342.82</strain>
    </source>
</reference>
<keyword evidence="1" id="KW-1133">Transmembrane helix</keyword>
<feature type="transmembrane region" description="Helical" evidence="1">
    <location>
        <begin position="112"/>
        <end position="130"/>
    </location>
</feature>
<evidence type="ECO:0000313" key="2">
    <source>
        <dbReference type="Proteomes" id="UP000504637"/>
    </source>
</evidence>